<dbReference type="InterPro" id="IPR038200">
    <property type="entry name" value="GW_dom_sf"/>
</dbReference>
<reference evidence="7 8" key="1">
    <citation type="journal article" date="2013" name="Genome Announc.">
        <title>Draft Genome Sequence of Catellicoccus marimammalium, a Novel Species Commonly Found in Gull Feces.</title>
        <authorList>
            <person name="Weigand M.R."/>
            <person name="Ryu H."/>
            <person name="Bozcek L."/>
            <person name="Konstantinidis K.T."/>
            <person name="Santo Domingo J.W."/>
        </authorList>
    </citation>
    <scope>NUCLEOTIDE SEQUENCE [LARGE SCALE GENOMIC DNA]</scope>
    <source>
        <strain evidence="7 8">M35/04/3</strain>
    </source>
</reference>
<organism evidence="7 8">
    <name type="scientific">Catellicoccus marimammalium M35/04/3</name>
    <dbReference type="NCBI Taxonomy" id="1234409"/>
    <lineage>
        <taxon>Bacteria</taxon>
        <taxon>Bacillati</taxon>
        <taxon>Bacillota</taxon>
        <taxon>Bacilli</taxon>
        <taxon>Lactobacillales</taxon>
        <taxon>Enterococcaceae</taxon>
        <taxon>Catellicoccus</taxon>
    </lineage>
</organism>
<dbReference type="Gene3D" id="3.40.50.11820">
    <property type="match status" value="1"/>
</dbReference>
<dbReference type="GO" id="GO:0019350">
    <property type="term" value="P:teichoic acid biosynthetic process"/>
    <property type="evidence" value="ECO:0007669"/>
    <property type="project" value="UniProtKB-KW"/>
</dbReference>
<dbReference type="Gene3D" id="3.40.50.12580">
    <property type="match status" value="1"/>
</dbReference>
<dbReference type="STRING" id="1234409.C683_0886"/>
<dbReference type="InterPro" id="IPR007554">
    <property type="entry name" value="Glycerophosphate_synth"/>
</dbReference>
<comment type="subcellular location">
    <subcellularLocation>
        <location evidence="1">Cell membrane</location>
        <topology evidence="1">Peripheral membrane protein</topology>
    </subcellularLocation>
</comment>
<dbReference type="EMBL" id="AMYT01000019">
    <property type="protein sequence ID" value="EKU27108.1"/>
    <property type="molecule type" value="Genomic_DNA"/>
</dbReference>
<evidence type="ECO:0000256" key="1">
    <source>
        <dbReference type="ARBA" id="ARBA00004202"/>
    </source>
</evidence>
<dbReference type="Gene3D" id="2.30.30.170">
    <property type="match status" value="1"/>
</dbReference>
<dbReference type="PANTHER" id="PTHR37316">
    <property type="entry name" value="TEICHOIC ACID GLYCEROL-PHOSPHATE PRIMASE"/>
    <property type="match status" value="1"/>
</dbReference>
<comment type="caution">
    <text evidence="7">The sequence shown here is derived from an EMBL/GenBank/DDBJ whole genome shotgun (WGS) entry which is preliminary data.</text>
</comment>
<sequence>MKQLNVKPTLQMIKEAISSSNIKSEIKYSLSEKTKIYSEILTHQSISPKTVLFESNYGNQLSGDLLYLFKSLKRDIRFRKFKWIWVYNTDFADGIDEIFKSNDIEFVNKNSLKYLEYLATAEYYFNDTEAPVFYLKREGQKYITIGESNPFFYVGYDAPYDDKNPYPVRNRLRSYLMSDFILSDNPKSTEILLRAYKLSGLFEGKILEASLPRFDSVHYKENLVSQLHGIYDSKKETLVWNISTFSMDPVAIERFTHELEYLIQKLGVVYNIYLLIPENLKEYLLENEKYVDHIVPDTVDIMSVLAMTDVLLSDYSSLSLDYLKMNNNIYYYSLEDVDITYSYLRKEQIDEYSVDTIYDFIHRKLQKKENTVVNKQWNSSLFIEMIFFANAQNSLHVVEIENNKKTLLFYAGYLKNNFITNRFFNVLKEIDFDQYDISVLIPSNDLTVESYENLRKISSKIRPIFYEGYAIFSGQERLQDSIIRKKGIIQSDISNYPKKAYRREANRVFSNAHFTAAIDFQGDNFYWSRYIAESNSLYKILLQQYDLEYQWNKALKNNYVNKKLSLYGMMTYYQFYDQIINIYQRHEKNLQFIKDYVAEEYVTYYKTSDKEPILDFPFYDGINNVISNQTKCVQELIINNVKELTVIPNLKNMNLTQTITIHPSDQIITLNKIYLDGIEYYKVMVNSIYRGWIINPQELSENVLIISQNHQCNYDAKIIKNRKIFKNASDPVDTSLYVGMSEELSGVIVRVTEEILTSDGIRCHIFINDEELGYISKDALSIINPFNAQVLLNYKLKNKAIRSRSLETEELNVLGVLNKKEKAILYTQPIGSINSEVSEIKNYNLADRPLKILKLVTNKFAQSYLILDDFGQSAWIAKEDITLL</sequence>
<evidence type="ECO:0000313" key="8">
    <source>
        <dbReference type="Proteomes" id="UP000016057"/>
    </source>
</evidence>
<keyword evidence="3" id="KW-1003">Cell membrane</keyword>
<dbReference type="AlphaFoldDB" id="K8ZKL4"/>
<accession>K8ZKL4</accession>
<keyword evidence="8" id="KW-1185">Reference proteome</keyword>
<protein>
    <submittedName>
        <fullName evidence="7">Teichoic acid biosynthesis protein</fullName>
    </submittedName>
</protein>
<dbReference type="RefSeq" id="WP_009490548.1">
    <property type="nucleotide sequence ID" value="NZ_AMYT01000019.1"/>
</dbReference>
<dbReference type="Pfam" id="PF04464">
    <property type="entry name" value="Glyphos_transf"/>
    <property type="match status" value="1"/>
</dbReference>
<evidence type="ECO:0000256" key="6">
    <source>
        <dbReference type="ARBA" id="ARBA00023136"/>
    </source>
</evidence>
<comment type="similarity">
    <text evidence="2">Belongs to the CDP-glycerol glycerophosphotransferase family.</text>
</comment>
<proteinExistence type="inferred from homology"/>
<dbReference type="OrthoDB" id="9761886at2"/>
<evidence type="ECO:0000256" key="2">
    <source>
        <dbReference type="ARBA" id="ARBA00010488"/>
    </source>
</evidence>
<evidence type="ECO:0000313" key="7">
    <source>
        <dbReference type="EMBL" id="EKU27108.1"/>
    </source>
</evidence>
<dbReference type="InterPro" id="IPR043148">
    <property type="entry name" value="TagF_C"/>
</dbReference>
<dbReference type="eggNOG" id="COG1887">
    <property type="taxonomic scope" value="Bacteria"/>
</dbReference>
<evidence type="ECO:0000256" key="5">
    <source>
        <dbReference type="ARBA" id="ARBA00022944"/>
    </source>
</evidence>
<evidence type="ECO:0000256" key="4">
    <source>
        <dbReference type="ARBA" id="ARBA00022679"/>
    </source>
</evidence>
<keyword evidence="6" id="KW-0472">Membrane</keyword>
<dbReference type="GO" id="GO:0005886">
    <property type="term" value="C:plasma membrane"/>
    <property type="evidence" value="ECO:0007669"/>
    <property type="project" value="UniProtKB-SubCell"/>
</dbReference>
<dbReference type="Proteomes" id="UP000016057">
    <property type="component" value="Unassembled WGS sequence"/>
</dbReference>
<evidence type="ECO:0000256" key="3">
    <source>
        <dbReference type="ARBA" id="ARBA00022475"/>
    </source>
</evidence>
<dbReference type="PANTHER" id="PTHR37316:SF3">
    <property type="entry name" value="TEICHOIC ACID GLYCEROL-PHOSPHATE TRANSFERASE"/>
    <property type="match status" value="1"/>
</dbReference>
<dbReference type="GO" id="GO:0047355">
    <property type="term" value="F:CDP-glycerol glycerophosphotransferase activity"/>
    <property type="evidence" value="ECO:0007669"/>
    <property type="project" value="InterPro"/>
</dbReference>
<dbReference type="InterPro" id="IPR043149">
    <property type="entry name" value="TagF_N"/>
</dbReference>
<gene>
    <name evidence="7" type="ORF">C683_0886</name>
</gene>
<keyword evidence="5" id="KW-0777">Teichoic acid biosynthesis</keyword>
<dbReference type="InterPro" id="IPR051612">
    <property type="entry name" value="Teichoic_Acid_Biosynth"/>
</dbReference>
<name>K8ZKL4_9ENTE</name>
<keyword evidence="4" id="KW-0808">Transferase</keyword>